<organism evidence="1 2">
    <name type="scientific">Araneus ventricosus</name>
    <name type="common">Orbweaver spider</name>
    <name type="synonym">Epeira ventricosa</name>
    <dbReference type="NCBI Taxonomy" id="182803"/>
    <lineage>
        <taxon>Eukaryota</taxon>
        <taxon>Metazoa</taxon>
        <taxon>Ecdysozoa</taxon>
        <taxon>Arthropoda</taxon>
        <taxon>Chelicerata</taxon>
        <taxon>Arachnida</taxon>
        <taxon>Araneae</taxon>
        <taxon>Araneomorphae</taxon>
        <taxon>Entelegynae</taxon>
        <taxon>Araneoidea</taxon>
        <taxon>Araneidae</taxon>
        <taxon>Araneus</taxon>
    </lineage>
</organism>
<comment type="caution">
    <text evidence="1">The sequence shown here is derived from an EMBL/GenBank/DDBJ whole genome shotgun (WGS) entry which is preliminary data.</text>
</comment>
<protein>
    <submittedName>
        <fullName evidence="1">Uncharacterized protein</fullName>
    </submittedName>
</protein>
<accession>A0A4Y2JJW1</accession>
<keyword evidence="2" id="KW-1185">Reference proteome</keyword>
<evidence type="ECO:0000313" key="2">
    <source>
        <dbReference type="Proteomes" id="UP000499080"/>
    </source>
</evidence>
<dbReference type="EMBL" id="BGPR01003640">
    <property type="protein sequence ID" value="GBM90643.1"/>
    <property type="molecule type" value="Genomic_DNA"/>
</dbReference>
<gene>
    <name evidence="1" type="ORF">AVEN_213562_1</name>
</gene>
<dbReference type="AlphaFoldDB" id="A0A4Y2JJW1"/>
<name>A0A4Y2JJW1_ARAVE</name>
<proteinExistence type="predicted"/>
<reference evidence="1 2" key="1">
    <citation type="journal article" date="2019" name="Sci. Rep.">
        <title>Orb-weaving spider Araneus ventricosus genome elucidates the spidroin gene catalogue.</title>
        <authorList>
            <person name="Kono N."/>
            <person name="Nakamura H."/>
            <person name="Ohtoshi R."/>
            <person name="Moran D.A.P."/>
            <person name="Shinohara A."/>
            <person name="Yoshida Y."/>
            <person name="Fujiwara M."/>
            <person name="Mori M."/>
            <person name="Tomita M."/>
            <person name="Arakawa K."/>
        </authorList>
    </citation>
    <scope>NUCLEOTIDE SEQUENCE [LARGE SCALE GENOMIC DNA]</scope>
</reference>
<evidence type="ECO:0000313" key="1">
    <source>
        <dbReference type="EMBL" id="GBM90643.1"/>
    </source>
</evidence>
<dbReference type="Proteomes" id="UP000499080">
    <property type="component" value="Unassembled WGS sequence"/>
</dbReference>
<sequence length="99" mass="10713">MTYANQQWVGNGKSISVCFHFAFVLRAHPCVPKIAPRAPSTCPTNLVGETGSDVTPRHPGCRATVSSVQATPLPDVTCFSTRAPFGEIWVFLESHSQVL</sequence>